<dbReference type="CDD" id="cd00118">
    <property type="entry name" value="LysM"/>
    <property type="match status" value="1"/>
</dbReference>
<comment type="caution">
    <text evidence="10">The sequence shown here is derived from an EMBL/GenBank/DDBJ whole genome shotgun (WGS) entry which is preliminary data.</text>
</comment>
<dbReference type="SUPFAM" id="SSF54106">
    <property type="entry name" value="LysM domain"/>
    <property type="match status" value="1"/>
</dbReference>
<dbReference type="InterPro" id="IPR052062">
    <property type="entry name" value="Murein_DD/LD_carboxypeptidase"/>
</dbReference>
<dbReference type="GO" id="GO:0006508">
    <property type="term" value="P:proteolysis"/>
    <property type="evidence" value="ECO:0007669"/>
    <property type="project" value="UniProtKB-KW"/>
</dbReference>
<dbReference type="InterPro" id="IPR038765">
    <property type="entry name" value="Papain-like_cys_pep_sf"/>
</dbReference>
<dbReference type="Gene3D" id="3.10.350.10">
    <property type="entry name" value="LysM domain"/>
    <property type="match status" value="1"/>
</dbReference>
<proteinExistence type="inferred from homology"/>
<dbReference type="InterPro" id="IPR018392">
    <property type="entry name" value="LysM"/>
</dbReference>
<dbReference type="PANTHER" id="PTHR47360:SF1">
    <property type="entry name" value="ENDOPEPTIDASE NLPC-RELATED"/>
    <property type="match status" value="1"/>
</dbReference>
<dbReference type="RefSeq" id="WP_184025864.1">
    <property type="nucleotide sequence ID" value="NZ_JACHFN010000002.1"/>
</dbReference>
<name>A0A7W8GDP0_9DEIO</name>
<evidence type="ECO:0000313" key="10">
    <source>
        <dbReference type="EMBL" id="MBB5233438.1"/>
    </source>
</evidence>
<keyword evidence="11" id="KW-1185">Reference proteome</keyword>
<feature type="domain" description="NlpC/P60" evidence="9">
    <location>
        <begin position="85"/>
        <end position="209"/>
    </location>
</feature>
<keyword evidence="3 7" id="KW-0732">Signal</keyword>
<dbReference type="PROSITE" id="PS51782">
    <property type="entry name" value="LYSM"/>
    <property type="match status" value="1"/>
</dbReference>
<dbReference type="InterPro" id="IPR036779">
    <property type="entry name" value="LysM_dom_sf"/>
</dbReference>
<evidence type="ECO:0000256" key="4">
    <source>
        <dbReference type="ARBA" id="ARBA00022737"/>
    </source>
</evidence>
<keyword evidence="5 10" id="KW-0378">Hydrolase</keyword>
<comment type="similarity">
    <text evidence="1">Belongs to the peptidase C40 family.</text>
</comment>
<accession>A0A7W8GDP0</accession>
<feature type="signal peptide" evidence="7">
    <location>
        <begin position="1"/>
        <end position="20"/>
    </location>
</feature>
<dbReference type="Proteomes" id="UP000525389">
    <property type="component" value="Unassembled WGS sequence"/>
</dbReference>
<protein>
    <submittedName>
        <fullName evidence="10">Cell wall-associated NlpC family hydrolase</fullName>
    </submittedName>
</protein>
<dbReference type="SUPFAM" id="SSF54001">
    <property type="entry name" value="Cysteine proteinases"/>
    <property type="match status" value="1"/>
</dbReference>
<evidence type="ECO:0000259" key="8">
    <source>
        <dbReference type="PROSITE" id="PS51782"/>
    </source>
</evidence>
<keyword evidence="2" id="KW-0645">Protease</keyword>
<dbReference type="Gene3D" id="3.90.1720.10">
    <property type="entry name" value="endopeptidase domain like (from Nostoc punctiforme)"/>
    <property type="match status" value="1"/>
</dbReference>
<evidence type="ECO:0000256" key="5">
    <source>
        <dbReference type="ARBA" id="ARBA00022801"/>
    </source>
</evidence>
<dbReference type="Pfam" id="PF01476">
    <property type="entry name" value="LysM"/>
    <property type="match status" value="1"/>
</dbReference>
<dbReference type="PROSITE" id="PS51935">
    <property type="entry name" value="NLPC_P60"/>
    <property type="match status" value="1"/>
</dbReference>
<dbReference type="Pfam" id="PF00877">
    <property type="entry name" value="NLPC_P60"/>
    <property type="match status" value="1"/>
</dbReference>
<evidence type="ECO:0000313" key="11">
    <source>
        <dbReference type="Proteomes" id="UP000525389"/>
    </source>
</evidence>
<evidence type="ECO:0000256" key="2">
    <source>
        <dbReference type="ARBA" id="ARBA00022670"/>
    </source>
</evidence>
<sequence length="210" mass="21975">MKAFRALLIAAALGSSPALAASYTVKAGDTLSKIAVQYRMEPAQLMRLNGLNSTTIQVGQRLNVGGAAATAAAAPARAAAPVAAAPRGNAFVRSAASRFLGIRYALGGTGGRGVDCSGYTMLVFRQMGINLPRTAASQWRSGYAVSSRNLQPGDLVFFNTTGRVASHVGIYIGDGLMANANSYQGRTVIEPLFGNPYWATRYVGARRVLS</sequence>
<dbReference type="PANTHER" id="PTHR47360">
    <property type="entry name" value="MUREIN DD-ENDOPEPTIDASE MEPS/MUREIN LD-CARBOXYPEPTIDASE"/>
    <property type="match status" value="1"/>
</dbReference>
<dbReference type="InterPro" id="IPR000064">
    <property type="entry name" value="NLP_P60_dom"/>
</dbReference>
<organism evidence="10 11">
    <name type="scientific">Deinococcus budaensis</name>
    <dbReference type="NCBI Taxonomy" id="1665626"/>
    <lineage>
        <taxon>Bacteria</taxon>
        <taxon>Thermotogati</taxon>
        <taxon>Deinococcota</taxon>
        <taxon>Deinococci</taxon>
        <taxon>Deinococcales</taxon>
        <taxon>Deinococcaceae</taxon>
        <taxon>Deinococcus</taxon>
    </lineage>
</organism>
<gene>
    <name evidence="10" type="ORF">HNQ09_000855</name>
</gene>
<dbReference type="EMBL" id="JACHFN010000002">
    <property type="protein sequence ID" value="MBB5233438.1"/>
    <property type="molecule type" value="Genomic_DNA"/>
</dbReference>
<evidence type="ECO:0000256" key="1">
    <source>
        <dbReference type="ARBA" id="ARBA00007074"/>
    </source>
</evidence>
<keyword evidence="6" id="KW-0788">Thiol protease</keyword>
<feature type="domain" description="LysM" evidence="8">
    <location>
        <begin position="21"/>
        <end position="64"/>
    </location>
</feature>
<dbReference type="AlphaFoldDB" id="A0A7W8GDP0"/>
<evidence type="ECO:0000256" key="6">
    <source>
        <dbReference type="ARBA" id="ARBA00022807"/>
    </source>
</evidence>
<evidence type="ECO:0000256" key="3">
    <source>
        <dbReference type="ARBA" id="ARBA00022729"/>
    </source>
</evidence>
<dbReference type="GO" id="GO:0008234">
    <property type="term" value="F:cysteine-type peptidase activity"/>
    <property type="evidence" value="ECO:0007669"/>
    <property type="project" value="UniProtKB-KW"/>
</dbReference>
<evidence type="ECO:0000256" key="7">
    <source>
        <dbReference type="SAM" id="SignalP"/>
    </source>
</evidence>
<feature type="chain" id="PRO_5031523680" evidence="7">
    <location>
        <begin position="21"/>
        <end position="210"/>
    </location>
</feature>
<reference evidence="10 11" key="1">
    <citation type="submission" date="2020-08" db="EMBL/GenBank/DDBJ databases">
        <title>Genomic Encyclopedia of Type Strains, Phase IV (KMG-IV): sequencing the most valuable type-strain genomes for metagenomic binning, comparative biology and taxonomic classification.</title>
        <authorList>
            <person name="Goeker M."/>
        </authorList>
    </citation>
    <scope>NUCLEOTIDE SEQUENCE [LARGE SCALE GENOMIC DNA]</scope>
    <source>
        <strain evidence="10 11">DSM 101791</strain>
    </source>
</reference>
<keyword evidence="4" id="KW-0677">Repeat</keyword>
<evidence type="ECO:0000259" key="9">
    <source>
        <dbReference type="PROSITE" id="PS51935"/>
    </source>
</evidence>
<dbReference type="SMART" id="SM00257">
    <property type="entry name" value="LysM"/>
    <property type="match status" value="1"/>
</dbReference>